<dbReference type="PANTHER" id="PTHR44809">
    <property type="match status" value="1"/>
</dbReference>
<dbReference type="EMBL" id="JACHHQ010000001">
    <property type="protein sequence ID" value="MBB5198246.1"/>
    <property type="molecule type" value="Genomic_DNA"/>
</dbReference>
<dbReference type="AlphaFoldDB" id="A0A840RMM0"/>
<proteinExistence type="predicted"/>
<dbReference type="SUPFAM" id="SSF48452">
    <property type="entry name" value="TPR-like"/>
    <property type="match status" value="1"/>
</dbReference>
<dbReference type="Proteomes" id="UP000571084">
    <property type="component" value="Unassembled WGS sequence"/>
</dbReference>
<dbReference type="Pfam" id="PF13431">
    <property type="entry name" value="TPR_17"/>
    <property type="match status" value="1"/>
</dbReference>
<dbReference type="InterPro" id="IPR019734">
    <property type="entry name" value="TPR_rpt"/>
</dbReference>
<dbReference type="PROSITE" id="PS50005">
    <property type="entry name" value="TPR"/>
    <property type="match status" value="2"/>
</dbReference>
<dbReference type="SMART" id="SM00028">
    <property type="entry name" value="TPR"/>
    <property type="match status" value="4"/>
</dbReference>
<dbReference type="Gene3D" id="1.25.40.10">
    <property type="entry name" value="Tetratricopeptide repeat domain"/>
    <property type="match status" value="1"/>
</dbReference>
<feature type="repeat" description="TPR" evidence="1">
    <location>
        <begin position="55"/>
        <end position="88"/>
    </location>
</feature>
<dbReference type="InterPro" id="IPR011990">
    <property type="entry name" value="TPR-like_helical_dom_sf"/>
</dbReference>
<reference evidence="2 3" key="1">
    <citation type="submission" date="2020-08" db="EMBL/GenBank/DDBJ databases">
        <title>Genomic Encyclopedia of Type Strains, Phase IV (KMG-IV): sequencing the most valuable type-strain genomes for metagenomic binning, comparative biology and taxonomic classification.</title>
        <authorList>
            <person name="Goeker M."/>
        </authorList>
    </citation>
    <scope>NUCLEOTIDE SEQUENCE [LARGE SCALE GENOMIC DNA]</scope>
    <source>
        <strain evidence="2 3">DSM 23240</strain>
    </source>
</reference>
<keyword evidence="1" id="KW-0802">TPR repeat</keyword>
<dbReference type="PANTHER" id="PTHR44809:SF1">
    <property type="entry name" value="PROTEIN O-MANNOSYL-TRANSFERASE TMTC1"/>
    <property type="match status" value="1"/>
</dbReference>
<name>A0A840RMM0_9BURK</name>
<dbReference type="PROSITE" id="PS51257">
    <property type="entry name" value="PROKAR_LIPOPROTEIN"/>
    <property type="match status" value="1"/>
</dbReference>
<organism evidence="2 3">
    <name type="scientific">Glaciimonas immobilis</name>
    <dbReference type="NCBI Taxonomy" id="728004"/>
    <lineage>
        <taxon>Bacteria</taxon>
        <taxon>Pseudomonadati</taxon>
        <taxon>Pseudomonadota</taxon>
        <taxon>Betaproteobacteria</taxon>
        <taxon>Burkholderiales</taxon>
        <taxon>Oxalobacteraceae</taxon>
        <taxon>Glaciimonas</taxon>
    </lineage>
</organism>
<dbReference type="InterPro" id="IPR013360">
    <property type="entry name" value="Pilus_4_PilW"/>
</dbReference>
<evidence type="ECO:0000313" key="2">
    <source>
        <dbReference type="EMBL" id="MBB5198246.1"/>
    </source>
</evidence>
<dbReference type="RefSeq" id="WP_245182157.1">
    <property type="nucleotide sequence ID" value="NZ_JAAOZT010000002.1"/>
</dbReference>
<evidence type="ECO:0000256" key="1">
    <source>
        <dbReference type="PROSITE-ProRule" id="PRU00339"/>
    </source>
</evidence>
<evidence type="ECO:0000313" key="3">
    <source>
        <dbReference type="Proteomes" id="UP000571084"/>
    </source>
</evidence>
<dbReference type="NCBIfam" id="TIGR02521">
    <property type="entry name" value="type_IV_pilW"/>
    <property type="match status" value="1"/>
</dbReference>
<sequence>MKGGGSIVFTLIVVTVLTMLAGCSAVSGNNRIDNDDGARRELPTNSDLTDAQRRARIRLELAVGYYGQGQLEVALDEVKQAINADPTLADAYSVRGLIYMDMDETGLADDNLQRALKLAPNNPDIANNYGWFLCKNGREKESIAYFQTALKSRLYLSPAKALTNAGVCSLKMRDIASAERYFLQAFQFNAGNPLTNVHLAMLAIDRNDAERARFYMGLVTKVDVLGADVLWLAVKVERKLGDRVAEANLVTQLRRLYPGSPEYASYQRGVLNE</sequence>
<comment type="caution">
    <text evidence="2">The sequence shown here is derived from an EMBL/GenBank/DDBJ whole genome shotgun (WGS) entry which is preliminary data.</text>
</comment>
<dbReference type="InterPro" id="IPR052943">
    <property type="entry name" value="TMTC_O-mannosyl-trnsfr"/>
</dbReference>
<feature type="repeat" description="TPR" evidence="1">
    <location>
        <begin position="89"/>
        <end position="122"/>
    </location>
</feature>
<protein>
    <submittedName>
        <fullName evidence="2">Type IV pilus assembly protein PilF</fullName>
    </submittedName>
</protein>
<gene>
    <name evidence="2" type="ORF">HNR39_000056</name>
</gene>
<accession>A0A840RMM0</accession>
<keyword evidence="3" id="KW-1185">Reference proteome</keyword>